<organism evidence="1 2">
    <name type="scientific">Saccharothrix variisporea</name>
    <dbReference type="NCBI Taxonomy" id="543527"/>
    <lineage>
        <taxon>Bacteria</taxon>
        <taxon>Bacillati</taxon>
        <taxon>Actinomycetota</taxon>
        <taxon>Actinomycetes</taxon>
        <taxon>Pseudonocardiales</taxon>
        <taxon>Pseudonocardiaceae</taxon>
        <taxon>Saccharothrix</taxon>
    </lineage>
</organism>
<evidence type="ECO:0000313" key="2">
    <source>
        <dbReference type="Proteomes" id="UP000272729"/>
    </source>
</evidence>
<dbReference type="AlphaFoldDB" id="A0A495X9W3"/>
<comment type="caution">
    <text evidence="1">The sequence shown here is derived from an EMBL/GenBank/DDBJ whole genome shotgun (WGS) entry which is preliminary data.</text>
</comment>
<dbReference type="RefSeq" id="WP_121221950.1">
    <property type="nucleotide sequence ID" value="NZ_JBIUBA010000083.1"/>
</dbReference>
<reference evidence="1 2" key="1">
    <citation type="submission" date="2018-10" db="EMBL/GenBank/DDBJ databases">
        <title>Sequencing the genomes of 1000 actinobacteria strains.</title>
        <authorList>
            <person name="Klenk H.-P."/>
        </authorList>
    </citation>
    <scope>NUCLEOTIDE SEQUENCE [LARGE SCALE GENOMIC DNA]</scope>
    <source>
        <strain evidence="1 2">DSM 43911</strain>
    </source>
</reference>
<evidence type="ECO:0000313" key="1">
    <source>
        <dbReference type="EMBL" id="RKT69875.1"/>
    </source>
</evidence>
<dbReference type="EMBL" id="RBXR01000001">
    <property type="protein sequence ID" value="RKT69875.1"/>
    <property type="molecule type" value="Genomic_DNA"/>
</dbReference>
<dbReference type="Proteomes" id="UP000272729">
    <property type="component" value="Unassembled WGS sequence"/>
</dbReference>
<protein>
    <submittedName>
        <fullName evidence="1">Uncharacterized protein</fullName>
    </submittedName>
</protein>
<proteinExistence type="predicted"/>
<name>A0A495X9W3_9PSEU</name>
<dbReference type="OrthoDB" id="3531612at2"/>
<gene>
    <name evidence="1" type="ORF">DFJ66_3113</name>
</gene>
<sequence length="149" mass="16206">MLPTWIREVGQEPLLLDPGAPLAEARENTWSLSVSAAERRSLTVQEVVTAFEDCVTSLRRRVRALGHGGSVSFYVWHDQQAGQLRCSTTTSPRDRLPFGARVDLEASLAAIVEEFLADRGAEASADPEPGDAEFVVPVWVVEVGAPVVH</sequence>
<accession>A0A495X9W3</accession>
<keyword evidence="2" id="KW-1185">Reference proteome</keyword>